<dbReference type="SMART" id="SM00062">
    <property type="entry name" value="PBPb"/>
    <property type="match status" value="1"/>
</dbReference>
<dbReference type="PANTHER" id="PTHR35936">
    <property type="entry name" value="MEMBRANE-BOUND LYTIC MUREIN TRANSGLYCOSYLASE F"/>
    <property type="match status" value="1"/>
</dbReference>
<gene>
    <name evidence="3" type="ORF">HUT08_25390</name>
</gene>
<dbReference type="InterPro" id="IPR001638">
    <property type="entry name" value="Solute-binding_3/MltF_N"/>
</dbReference>
<evidence type="ECO:0000256" key="1">
    <source>
        <dbReference type="ARBA" id="ARBA00022729"/>
    </source>
</evidence>
<feature type="domain" description="Solute-binding protein family 3/N-terminal" evidence="2">
    <location>
        <begin position="65"/>
        <end position="306"/>
    </location>
</feature>
<name>A0A7H8NCU1_9ACTN</name>
<dbReference type="Gene3D" id="3.40.190.10">
    <property type="entry name" value="Periplasmic binding protein-like II"/>
    <property type="match status" value="2"/>
</dbReference>
<dbReference type="Proteomes" id="UP000509303">
    <property type="component" value="Chromosome"/>
</dbReference>
<dbReference type="AlphaFoldDB" id="A0A7H8NCU1"/>
<keyword evidence="1" id="KW-0732">Signal</keyword>
<evidence type="ECO:0000313" key="3">
    <source>
        <dbReference type="EMBL" id="QKW52317.1"/>
    </source>
</evidence>
<keyword evidence="4" id="KW-1185">Reference proteome</keyword>
<proteinExistence type="predicted"/>
<evidence type="ECO:0000259" key="2">
    <source>
        <dbReference type="SMART" id="SM00062"/>
    </source>
</evidence>
<protein>
    <submittedName>
        <fullName evidence="3">ABC transporter substrate-binding protein</fullName>
    </submittedName>
</protein>
<dbReference type="CDD" id="cd01004">
    <property type="entry name" value="PBP2_MidA_like"/>
    <property type="match status" value="1"/>
</dbReference>
<sequence>MTASRSRRPGMATPRTPRTVAVAAFAVTGALLLSGCGDQRDKVDGSASGKGLFNKLPKSVQSAGKIKVGSDIAFPPVEFKKSGRTVGIDPDLADALGKELGVRFVFANGTFDTLLTGLRSKRYDIAMSAMTDTKERQEGIDPEKGKKVSEGVDFVDYFQAGVSIYTRKGKTQSIETWDDLCGKKIVVQRGTVSHDLAKDQVKACEEKGRGKIAIEAFDNDVQAQTRLRAGGADAAASDFPVAAYAVKTSGGGDDFEIVGEQVEAAPYGVAISKDNAQLRDALKAAFDEIIKNGAYEKVLKKWGVEAGAVTEAKINGGS</sequence>
<dbReference type="SUPFAM" id="SSF53850">
    <property type="entry name" value="Periplasmic binding protein-like II"/>
    <property type="match status" value="1"/>
</dbReference>
<dbReference type="EMBL" id="CP054929">
    <property type="protein sequence ID" value="QKW52317.1"/>
    <property type="molecule type" value="Genomic_DNA"/>
</dbReference>
<dbReference type="Pfam" id="PF00497">
    <property type="entry name" value="SBP_bac_3"/>
    <property type="match status" value="1"/>
</dbReference>
<dbReference type="PANTHER" id="PTHR35936:SF17">
    <property type="entry name" value="ARGININE-BINDING EXTRACELLULAR PROTEIN ARTP"/>
    <property type="match status" value="1"/>
</dbReference>
<dbReference type="RefSeq" id="WP_176164021.1">
    <property type="nucleotide sequence ID" value="NZ_CP054929.1"/>
</dbReference>
<organism evidence="3 4">
    <name type="scientific">Streptomyces buecherae</name>
    <dbReference type="NCBI Taxonomy" id="2763006"/>
    <lineage>
        <taxon>Bacteria</taxon>
        <taxon>Bacillati</taxon>
        <taxon>Actinomycetota</taxon>
        <taxon>Actinomycetes</taxon>
        <taxon>Kitasatosporales</taxon>
        <taxon>Streptomycetaceae</taxon>
        <taxon>Streptomyces</taxon>
    </lineage>
</organism>
<accession>A0A7H8NCU1</accession>
<evidence type="ECO:0000313" key="4">
    <source>
        <dbReference type="Proteomes" id="UP000509303"/>
    </source>
</evidence>
<reference evidence="3 4" key="1">
    <citation type="submission" date="2020-06" db="EMBL/GenBank/DDBJ databases">
        <title>Genome mining for natural products.</title>
        <authorList>
            <person name="Zhang B."/>
            <person name="Shi J."/>
            <person name="Ge H."/>
        </authorList>
    </citation>
    <scope>NUCLEOTIDE SEQUENCE [LARGE SCALE GENOMIC DNA]</scope>
    <source>
        <strain evidence="3 4">NA00687</strain>
    </source>
</reference>